<dbReference type="Proteomes" id="UP000008556">
    <property type="component" value="Chromosome"/>
</dbReference>
<sequence length="34" mass="3948">MIAIRGSFCHLLREQSLAEHTRIKSFLGLQFTEN</sequence>
<name>A0A6C6Z8Z8_SALPB</name>
<proteinExistence type="predicted"/>
<evidence type="ECO:0000313" key="2">
    <source>
        <dbReference type="Proteomes" id="UP000008556"/>
    </source>
</evidence>
<protein>
    <submittedName>
        <fullName evidence="1">Uncharacterized protein</fullName>
    </submittedName>
</protein>
<dbReference type="KEGG" id="spq:SPAB_04715"/>
<gene>
    <name evidence="1" type="ordered locus">SPAB_04715</name>
</gene>
<dbReference type="AlphaFoldDB" id="A0A6C6Z8Z8"/>
<organism evidence="1 2">
    <name type="scientific">Salmonella paratyphi B (strain ATCC BAA-1250 / SPB7)</name>
    <dbReference type="NCBI Taxonomy" id="1016998"/>
    <lineage>
        <taxon>Bacteria</taxon>
        <taxon>Pseudomonadati</taxon>
        <taxon>Pseudomonadota</taxon>
        <taxon>Gammaproteobacteria</taxon>
        <taxon>Enterobacterales</taxon>
        <taxon>Enterobacteriaceae</taxon>
        <taxon>Salmonella</taxon>
    </lineage>
</organism>
<evidence type="ECO:0000313" key="1">
    <source>
        <dbReference type="EMBL" id="ABX70026.1"/>
    </source>
</evidence>
<dbReference type="EMBL" id="CP000886">
    <property type="protein sequence ID" value="ABX70026.1"/>
    <property type="molecule type" value="Genomic_DNA"/>
</dbReference>
<reference evidence="1 2" key="1">
    <citation type="submission" date="2007-11" db="EMBL/GenBank/DDBJ databases">
        <authorList>
            <consortium name="The Salmonella enterica serovar Paratyphi B Genome Sequencing Project"/>
            <person name="McClelland M."/>
            <person name="Sanderson E.K."/>
            <person name="Porwollik S."/>
            <person name="Spieth J."/>
            <person name="Clifton W.S."/>
            <person name="Fulton R."/>
            <person name="Cordes M."/>
            <person name="Wollam A."/>
            <person name="Shah N."/>
            <person name="Pepin K."/>
            <person name="Bhonagiri V."/>
            <person name="Nash W."/>
            <person name="Johnson M."/>
            <person name="Thiruvilangam P."/>
            <person name="Wilson R."/>
        </authorList>
    </citation>
    <scope>NUCLEOTIDE SEQUENCE [LARGE SCALE GENOMIC DNA]</scope>
    <source>
        <strain evidence="2">ATCC BAA-1250 / SPB7</strain>
    </source>
</reference>
<accession>A0A6C6Z8Z8</accession>